<evidence type="ECO:0000313" key="3">
    <source>
        <dbReference type="Proteomes" id="UP000034701"/>
    </source>
</evidence>
<sequence>MNTLPVFFKPILWSYDFTSCNPRKMKKTIISQSLNYGSTLHWKWIKSFYGQKEVFLIFSSLPKTEIKEKTRKLAELYFS</sequence>
<dbReference type="EMBL" id="LBTA01000061">
    <property type="protein sequence ID" value="KKQ29381.1"/>
    <property type="molecule type" value="Genomic_DNA"/>
</dbReference>
<proteinExistence type="predicted"/>
<feature type="domain" description="DUF6922" evidence="1">
    <location>
        <begin position="7"/>
        <end position="54"/>
    </location>
</feature>
<reference evidence="2 3" key="1">
    <citation type="journal article" date="2015" name="Nature">
        <title>rRNA introns, odd ribosomes, and small enigmatic genomes across a large radiation of phyla.</title>
        <authorList>
            <person name="Brown C.T."/>
            <person name="Hug L.A."/>
            <person name="Thomas B.C."/>
            <person name="Sharon I."/>
            <person name="Castelle C.J."/>
            <person name="Singh A."/>
            <person name="Wilkins M.J."/>
            <person name="Williams K.H."/>
            <person name="Banfield J.F."/>
        </authorList>
    </citation>
    <scope>NUCLEOTIDE SEQUENCE [LARGE SCALE GENOMIC DNA]</scope>
</reference>
<protein>
    <recommendedName>
        <fullName evidence="1">DUF6922 domain-containing protein</fullName>
    </recommendedName>
</protein>
<evidence type="ECO:0000313" key="2">
    <source>
        <dbReference type="EMBL" id="KKQ29381.1"/>
    </source>
</evidence>
<dbReference type="InterPro" id="IPR053830">
    <property type="entry name" value="DUF6922"/>
</dbReference>
<comment type="caution">
    <text evidence="2">The sequence shown here is derived from an EMBL/GenBank/DDBJ whole genome shotgun (WGS) entry which is preliminary data.</text>
</comment>
<organism evidence="2 3">
    <name type="scientific">Candidatus Nomurabacteria bacterium GW2011_GWA1_37_20</name>
    <dbReference type="NCBI Taxonomy" id="1618729"/>
    <lineage>
        <taxon>Bacteria</taxon>
        <taxon>Candidatus Nomuraibacteriota</taxon>
    </lineage>
</organism>
<dbReference type="Pfam" id="PF21956">
    <property type="entry name" value="DUF6922"/>
    <property type="match status" value="1"/>
</dbReference>
<name>A0A0G0JN05_9BACT</name>
<dbReference type="AlphaFoldDB" id="A0A0G0JN05"/>
<gene>
    <name evidence="2" type="ORF">US45_C0061G0005</name>
</gene>
<dbReference type="Proteomes" id="UP000034701">
    <property type="component" value="Unassembled WGS sequence"/>
</dbReference>
<accession>A0A0G0JN05</accession>
<evidence type="ECO:0000259" key="1">
    <source>
        <dbReference type="Pfam" id="PF21956"/>
    </source>
</evidence>